<dbReference type="AlphaFoldDB" id="M5TRU5"/>
<dbReference type="EMBL" id="ANOH01000472">
    <property type="protein sequence ID" value="EMI51880.1"/>
    <property type="molecule type" value="Genomic_DNA"/>
</dbReference>
<proteinExistence type="predicted"/>
<keyword evidence="2" id="KW-1185">Reference proteome</keyword>
<dbReference type="Proteomes" id="UP000011885">
    <property type="component" value="Unassembled WGS sequence"/>
</dbReference>
<evidence type="ECO:0000313" key="1">
    <source>
        <dbReference type="EMBL" id="EMI51880.1"/>
    </source>
</evidence>
<comment type="caution">
    <text evidence="1">The sequence shown here is derived from an EMBL/GenBank/DDBJ whole genome shotgun (WGS) entry which is preliminary data.</text>
</comment>
<name>M5TRU5_9BACT</name>
<gene>
    <name evidence="1" type="ORF">RSSM_06694</name>
</gene>
<dbReference type="PATRIC" id="fig|1263870.3.peg.7102"/>
<protein>
    <submittedName>
        <fullName evidence="1">Uncharacterized protein</fullName>
    </submittedName>
</protein>
<accession>M5TRU5</accession>
<organism evidence="1 2">
    <name type="scientific">Rhodopirellula sallentina SM41</name>
    <dbReference type="NCBI Taxonomy" id="1263870"/>
    <lineage>
        <taxon>Bacteria</taxon>
        <taxon>Pseudomonadati</taxon>
        <taxon>Planctomycetota</taxon>
        <taxon>Planctomycetia</taxon>
        <taxon>Pirellulales</taxon>
        <taxon>Pirellulaceae</taxon>
        <taxon>Rhodopirellula</taxon>
    </lineage>
</organism>
<sequence>MGACENGPLSIAPIFAGKEPHATGLLVFARGNATAIRRCDVLR</sequence>
<reference evidence="1 2" key="1">
    <citation type="journal article" date="2013" name="Mar. Genomics">
        <title>Expression of sulfatases in Rhodopirellula baltica and the diversity of sulfatases in the genus Rhodopirellula.</title>
        <authorList>
            <person name="Wegner C.E."/>
            <person name="Richter-Heitmann T."/>
            <person name="Klindworth A."/>
            <person name="Klockow C."/>
            <person name="Richter M."/>
            <person name="Achstetter T."/>
            <person name="Glockner F.O."/>
            <person name="Harder J."/>
        </authorList>
    </citation>
    <scope>NUCLEOTIDE SEQUENCE [LARGE SCALE GENOMIC DNA]</scope>
    <source>
        <strain evidence="1 2">SM41</strain>
    </source>
</reference>
<evidence type="ECO:0000313" key="2">
    <source>
        <dbReference type="Proteomes" id="UP000011885"/>
    </source>
</evidence>